<evidence type="ECO:0000256" key="2">
    <source>
        <dbReference type="SAM" id="Phobius"/>
    </source>
</evidence>
<dbReference type="RefSeq" id="WP_091692715.1">
    <property type="nucleotide sequence ID" value="NZ_FPCG01000001.1"/>
</dbReference>
<sequence>MAMDFDSQLIESVEVRRNRLTASLLYGANPTERRWKDRTRLLIYGVIATAVICALCVAISFVVQILTNWLSDREERERQQQERQQEMEQRDQERRQQEEQQRQDQSQGSAPTLRLPAAHLSANPAAPTDLSALTALPIAATTLTASADPLERC</sequence>
<reference evidence="3 4" key="1">
    <citation type="submission" date="2016-10" db="EMBL/GenBank/DDBJ databases">
        <authorList>
            <person name="de Groot N.N."/>
        </authorList>
    </citation>
    <scope>NUCLEOTIDE SEQUENCE [LARGE SCALE GENOMIC DNA]</scope>
    <source>
        <strain evidence="3 4">CGMCC 1.7054</strain>
    </source>
</reference>
<proteinExistence type="predicted"/>
<feature type="transmembrane region" description="Helical" evidence="2">
    <location>
        <begin position="41"/>
        <end position="66"/>
    </location>
</feature>
<keyword evidence="2" id="KW-0472">Membrane</keyword>
<dbReference type="EMBL" id="FPCG01000001">
    <property type="protein sequence ID" value="SFV20046.1"/>
    <property type="molecule type" value="Genomic_DNA"/>
</dbReference>
<dbReference type="STRING" id="574650.SAMN04487966_10159"/>
<keyword evidence="4" id="KW-1185">Reference proteome</keyword>
<protein>
    <submittedName>
        <fullName evidence="3">Uncharacterized protein</fullName>
    </submittedName>
</protein>
<name>A0A1I7MDP3_9MICC</name>
<keyword evidence="2" id="KW-1133">Transmembrane helix</keyword>
<accession>A0A1I7MDP3</accession>
<evidence type="ECO:0000313" key="3">
    <source>
        <dbReference type="EMBL" id="SFV20046.1"/>
    </source>
</evidence>
<organism evidence="3 4">
    <name type="scientific">Micrococcus terreus</name>
    <dbReference type="NCBI Taxonomy" id="574650"/>
    <lineage>
        <taxon>Bacteria</taxon>
        <taxon>Bacillati</taxon>
        <taxon>Actinomycetota</taxon>
        <taxon>Actinomycetes</taxon>
        <taxon>Micrococcales</taxon>
        <taxon>Micrococcaceae</taxon>
        <taxon>Micrococcus</taxon>
    </lineage>
</organism>
<dbReference type="AlphaFoldDB" id="A0A1I7MDP3"/>
<feature type="region of interest" description="Disordered" evidence="1">
    <location>
        <begin position="73"/>
        <end position="126"/>
    </location>
</feature>
<evidence type="ECO:0000313" key="4">
    <source>
        <dbReference type="Proteomes" id="UP000198881"/>
    </source>
</evidence>
<keyword evidence="2" id="KW-0812">Transmembrane</keyword>
<feature type="compositionally biased region" description="Basic and acidic residues" evidence="1">
    <location>
        <begin position="73"/>
        <end position="102"/>
    </location>
</feature>
<evidence type="ECO:0000256" key="1">
    <source>
        <dbReference type="SAM" id="MobiDB-lite"/>
    </source>
</evidence>
<dbReference type="Proteomes" id="UP000198881">
    <property type="component" value="Unassembled WGS sequence"/>
</dbReference>
<dbReference type="OrthoDB" id="3723990at2"/>
<gene>
    <name evidence="3" type="ORF">SAMN04487966_10159</name>
</gene>